<dbReference type="EMBL" id="CM020619">
    <property type="protein sequence ID" value="KAK1865360.1"/>
    <property type="molecule type" value="Genomic_DNA"/>
</dbReference>
<keyword evidence="2" id="KW-1185">Reference proteome</keyword>
<protein>
    <submittedName>
        <fullName evidence="1">Uncharacterized protein</fullName>
    </submittedName>
</protein>
<accession>A0ACC3C5G1</accession>
<gene>
    <name evidence="1" type="ORF">I4F81_007892</name>
</gene>
<proteinExistence type="predicted"/>
<sequence>MRGFLLKENKRFGTSRRWFTLTGAVLANAAGPAEAPTWEVTVLGTALHAGDTELSFVLTTPSRKVLLTAPDVAARDAWAAALADASRRKFDSGRASVAAADGEVLPPPAPHAALRAAVHRDTGAAVYVKIIRKDGAGAPRAAARAAAERSLLRAIPPHPALARAVDVFDTRARLYLSSAAPRGRRPRRCGGGGVGRRPMVAAAAVAAAAATAGVKQPAALAAAPAALARAWWAAWLGGWPRWAPGAPRWAPRWAPRLRLA</sequence>
<reference evidence="1" key="1">
    <citation type="submission" date="2019-11" db="EMBL/GenBank/DDBJ databases">
        <title>Nori genome reveals adaptations in red seaweeds to the harsh intertidal environment.</title>
        <authorList>
            <person name="Wang D."/>
            <person name="Mao Y."/>
        </authorList>
    </citation>
    <scope>NUCLEOTIDE SEQUENCE</scope>
    <source>
        <tissue evidence="1">Gametophyte</tissue>
    </source>
</reference>
<comment type="caution">
    <text evidence="1">The sequence shown here is derived from an EMBL/GenBank/DDBJ whole genome shotgun (WGS) entry which is preliminary data.</text>
</comment>
<evidence type="ECO:0000313" key="2">
    <source>
        <dbReference type="Proteomes" id="UP000798662"/>
    </source>
</evidence>
<evidence type="ECO:0000313" key="1">
    <source>
        <dbReference type="EMBL" id="KAK1865360.1"/>
    </source>
</evidence>
<dbReference type="Proteomes" id="UP000798662">
    <property type="component" value="Chromosome 2"/>
</dbReference>
<name>A0ACC3C5G1_PYRYE</name>
<organism evidence="1 2">
    <name type="scientific">Pyropia yezoensis</name>
    <name type="common">Susabi-nori</name>
    <name type="synonym">Porphyra yezoensis</name>
    <dbReference type="NCBI Taxonomy" id="2788"/>
    <lineage>
        <taxon>Eukaryota</taxon>
        <taxon>Rhodophyta</taxon>
        <taxon>Bangiophyceae</taxon>
        <taxon>Bangiales</taxon>
        <taxon>Bangiaceae</taxon>
        <taxon>Pyropia</taxon>
    </lineage>
</organism>